<gene>
    <name evidence="1" type="ORF">CFN78_17585</name>
</gene>
<comment type="caution">
    <text evidence="1">The sequence shown here is derived from an EMBL/GenBank/DDBJ whole genome shotgun (WGS) entry which is preliminary data.</text>
</comment>
<proteinExistence type="predicted"/>
<accession>A0A263D3L5</accession>
<evidence type="ECO:0008006" key="3">
    <source>
        <dbReference type="Google" id="ProtNLM"/>
    </source>
</evidence>
<dbReference type="Gene3D" id="3.40.50.150">
    <property type="entry name" value="Vaccinia Virus protein VP39"/>
    <property type="match status" value="1"/>
</dbReference>
<dbReference type="PIRSF" id="PIRSF017393">
    <property type="entry name" value="MTase_SAV2177"/>
    <property type="match status" value="1"/>
</dbReference>
<dbReference type="InParanoid" id="A0A263D3L5"/>
<dbReference type="InterPro" id="IPR006764">
    <property type="entry name" value="SAM_dep_MeTrfase_SAV2177_type"/>
</dbReference>
<dbReference type="EMBL" id="NKYE01000010">
    <property type="protein sequence ID" value="OZM71955.1"/>
    <property type="molecule type" value="Genomic_DNA"/>
</dbReference>
<dbReference type="OrthoDB" id="4134439at2"/>
<organism evidence="1 2">
    <name type="scientific">Amycolatopsis antarctica</name>
    <dbReference type="NCBI Taxonomy" id="1854586"/>
    <lineage>
        <taxon>Bacteria</taxon>
        <taxon>Bacillati</taxon>
        <taxon>Actinomycetota</taxon>
        <taxon>Actinomycetes</taxon>
        <taxon>Pseudonocardiales</taxon>
        <taxon>Pseudonocardiaceae</taxon>
        <taxon>Amycolatopsis</taxon>
    </lineage>
</organism>
<name>A0A263D3L5_9PSEU</name>
<dbReference type="SUPFAM" id="SSF53335">
    <property type="entry name" value="S-adenosyl-L-methionine-dependent methyltransferases"/>
    <property type="match status" value="1"/>
</dbReference>
<evidence type="ECO:0000313" key="2">
    <source>
        <dbReference type="Proteomes" id="UP000242444"/>
    </source>
</evidence>
<protein>
    <recommendedName>
        <fullName evidence="3">Methyltransferase</fullName>
    </recommendedName>
</protein>
<dbReference type="Pfam" id="PF04672">
    <property type="entry name" value="Methyltransf_19"/>
    <property type="match status" value="1"/>
</dbReference>
<dbReference type="Proteomes" id="UP000242444">
    <property type="component" value="Unassembled WGS sequence"/>
</dbReference>
<sequence length="285" mass="31907">MTEGNDTAPDAPPGVDVDNPSAARVYDWYLGGTQNWAVDREFGRRMEAFWPHAKHGSRHNRQFMNRAVRAALDAGIRQFIDLGSGVPTVGNVHEVVREHLDPGEHAAVIYVDYEAVAAAHARVILEREEATEWAALVQEDMRNSKAILEHPETQRLIDFDQPVCVLMLAVLHFVGPDDNPSALIHSYIDPLRPGSWLALSHMTVPDDPEEAAGVARFAEHYKSTSNPVWLREREEITSWFDGWNLLEPGITHQADWRPEVDSSTLPPRELAAKPYAWCGVAEKPA</sequence>
<reference evidence="1 2" key="1">
    <citation type="submission" date="2017-07" db="EMBL/GenBank/DDBJ databases">
        <title>Amycolatopsis antarcticus sp. nov., isolated from the surface of an Antarcticus brown macroalga.</title>
        <authorList>
            <person name="Wang J."/>
            <person name="Leiva S."/>
            <person name="Huang J."/>
            <person name="Huang Y."/>
        </authorList>
    </citation>
    <scope>NUCLEOTIDE SEQUENCE [LARGE SCALE GENOMIC DNA]</scope>
    <source>
        <strain evidence="1 2">AU-G6</strain>
    </source>
</reference>
<dbReference type="InterPro" id="IPR029063">
    <property type="entry name" value="SAM-dependent_MTases_sf"/>
</dbReference>
<evidence type="ECO:0000313" key="1">
    <source>
        <dbReference type="EMBL" id="OZM71955.1"/>
    </source>
</evidence>
<dbReference type="AlphaFoldDB" id="A0A263D3L5"/>
<keyword evidence="2" id="KW-1185">Reference proteome</keyword>
<dbReference type="RefSeq" id="WP_094863912.1">
    <property type="nucleotide sequence ID" value="NZ_NKYE01000010.1"/>
</dbReference>